<keyword evidence="6" id="KW-0539">Nucleus</keyword>
<dbReference type="GO" id="GO:0005634">
    <property type="term" value="C:nucleus"/>
    <property type="evidence" value="ECO:0007669"/>
    <property type="project" value="UniProtKB-SubCell"/>
</dbReference>
<keyword evidence="16" id="KW-1185">Reference proteome</keyword>
<dbReference type="GO" id="GO:0000781">
    <property type="term" value="C:chromosome, telomeric region"/>
    <property type="evidence" value="ECO:0007669"/>
    <property type="project" value="GOC"/>
</dbReference>
<keyword evidence="7 9" id="KW-0012">Acyltransferase</keyword>
<dbReference type="AlphaFoldDB" id="A0A6J8CJL8"/>
<dbReference type="InterPro" id="IPR013523">
    <property type="entry name" value="Hist_AcTrfase_HAT1_C"/>
</dbReference>
<dbReference type="InterPro" id="IPR017380">
    <property type="entry name" value="Hist_AcTrfase_B-typ_cat-su"/>
</dbReference>
<proteinExistence type="inferred from homology"/>
<protein>
    <recommendedName>
        <fullName evidence="4 9">Histone acetyltransferase type B catalytic subunit</fullName>
        <ecNumber evidence="3 9">2.3.1.48</ecNumber>
    </recommendedName>
</protein>
<keyword evidence="5 9" id="KW-0808">Transferase</keyword>
<dbReference type="Pfam" id="PF10394">
    <property type="entry name" value="Hat1_N"/>
    <property type="match status" value="1"/>
</dbReference>
<dbReference type="InterPro" id="IPR048776">
    <property type="entry name" value="HAT1_C"/>
</dbReference>
<dbReference type="InterPro" id="IPR037113">
    <property type="entry name" value="Hat1_N_sf"/>
</dbReference>
<organism evidence="15 16">
    <name type="scientific">Mytilus coruscus</name>
    <name type="common">Sea mussel</name>
    <dbReference type="NCBI Taxonomy" id="42192"/>
    <lineage>
        <taxon>Eukaryota</taxon>
        <taxon>Metazoa</taxon>
        <taxon>Spiralia</taxon>
        <taxon>Lophotrochozoa</taxon>
        <taxon>Mollusca</taxon>
        <taxon>Bivalvia</taxon>
        <taxon>Autobranchia</taxon>
        <taxon>Pteriomorphia</taxon>
        <taxon>Mytilida</taxon>
        <taxon>Mytiloidea</taxon>
        <taxon>Mytilidae</taxon>
        <taxon>Mytilinae</taxon>
        <taxon>Mytilus</taxon>
    </lineage>
</organism>
<dbReference type="Pfam" id="PF21183">
    <property type="entry name" value="HAT1_C"/>
    <property type="match status" value="1"/>
</dbReference>
<feature type="site" description="Interaction with histone H4 N-terminus" evidence="12">
    <location>
        <position position="190"/>
    </location>
</feature>
<comment type="similarity">
    <text evidence="2 9">Belongs to the HAT1 family.</text>
</comment>
<evidence type="ECO:0000313" key="16">
    <source>
        <dbReference type="Proteomes" id="UP000507470"/>
    </source>
</evidence>
<evidence type="ECO:0000256" key="1">
    <source>
        <dbReference type="ARBA" id="ARBA00004123"/>
    </source>
</evidence>
<evidence type="ECO:0000259" key="14">
    <source>
        <dbReference type="Pfam" id="PF21183"/>
    </source>
</evidence>
<evidence type="ECO:0000313" key="15">
    <source>
        <dbReference type="EMBL" id="CAC5395090.1"/>
    </source>
</evidence>
<evidence type="ECO:0000259" key="13">
    <source>
        <dbReference type="Pfam" id="PF10394"/>
    </source>
</evidence>
<dbReference type="OrthoDB" id="10253098at2759"/>
<dbReference type="Gene3D" id="3.90.360.10">
    <property type="entry name" value="Histone acetyl transferase 1 (HAT1), N-terminal domain"/>
    <property type="match status" value="1"/>
</dbReference>
<evidence type="ECO:0000256" key="8">
    <source>
        <dbReference type="ARBA" id="ARBA00048017"/>
    </source>
</evidence>
<sequence length="411" mass="48793">MAGMTMNSLLKTRLESFRCCANDVIHFKLVRQKSDLEDDSTTFHPDMTHQLFGEQESIFGYKDLVVEMFYSASRLTTYVNMQYFEKISPNKFDGIEPDNVMETIAKEMPPGFVTNKDEFTRLLPKDASFKPYGEMLHSYKISKGNDLRNFEIYHTDLETPGFREYHERLQTFILFFIDGASFIDVDDSRWHFYLLFEKYKVNENPMHAIAGYMTVYNYYAYPEKKRPRVSQVLILPPFQKQGHGAELLQTFYNTCYSRSEIKDITVEDPSENFQRVRDYVDARNCMDLASFQSDKLQLGFSDNMVQDAKNKLKLSKRQTRRIYEILRLKATNVNDKEQYRSYRLDVKKRLNAPFQKNGRDNKKLEKVLQPNELSATMNSWPLEQRHAYLEKAYEEFEEQYKLVIDRLEKYH</sequence>
<dbReference type="InterPro" id="IPR016181">
    <property type="entry name" value="Acyl_CoA_acyltransferase"/>
</dbReference>
<evidence type="ECO:0000256" key="12">
    <source>
        <dbReference type="PIRSR" id="PIRSR038084-3"/>
    </source>
</evidence>
<evidence type="ECO:0000256" key="3">
    <source>
        <dbReference type="ARBA" id="ARBA00013184"/>
    </source>
</evidence>
<feature type="domain" description="Histone acetyl transferase HAT1 N-terminal" evidence="13">
    <location>
        <begin position="19"/>
        <end position="178"/>
    </location>
</feature>
<dbReference type="GO" id="GO:0004402">
    <property type="term" value="F:histone acetyltransferase activity"/>
    <property type="evidence" value="ECO:0007669"/>
    <property type="project" value="UniProtKB-UniRule"/>
</dbReference>
<feature type="region of interest" description="Interaction with histone H4 N-terminus" evidence="11">
    <location>
        <begin position="54"/>
        <end position="56"/>
    </location>
</feature>
<evidence type="ECO:0000256" key="2">
    <source>
        <dbReference type="ARBA" id="ARBA00010543"/>
    </source>
</evidence>
<dbReference type="Gene3D" id="3.40.630.30">
    <property type="match status" value="1"/>
</dbReference>
<gene>
    <name evidence="15" type="ORF">MCOR_29787</name>
</gene>
<comment type="subcellular location">
    <subcellularLocation>
        <location evidence="1">Nucleus</location>
    </subcellularLocation>
</comment>
<dbReference type="InterPro" id="IPR019467">
    <property type="entry name" value="Hat1_N"/>
</dbReference>
<accession>A0A6J8CJL8</accession>
<evidence type="ECO:0000256" key="4">
    <source>
        <dbReference type="ARBA" id="ARBA00021268"/>
    </source>
</evidence>
<dbReference type="PIRSF" id="PIRSF038084">
    <property type="entry name" value="HAT-B_cat"/>
    <property type="match status" value="1"/>
</dbReference>
<dbReference type="EMBL" id="CACVKT020005429">
    <property type="protein sequence ID" value="CAC5395090.1"/>
    <property type="molecule type" value="Genomic_DNA"/>
</dbReference>
<evidence type="ECO:0000256" key="10">
    <source>
        <dbReference type="PIRSR" id="PIRSR038084-1"/>
    </source>
</evidence>
<feature type="active site" description="Proton donor/acceptor" evidence="10">
    <location>
        <position position="267"/>
    </location>
</feature>
<evidence type="ECO:0000256" key="7">
    <source>
        <dbReference type="ARBA" id="ARBA00023315"/>
    </source>
</evidence>
<feature type="domain" description="Histone acetyltransferase type B catalytic subunit C-terminal" evidence="14">
    <location>
        <begin position="277"/>
        <end position="328"/>
    </location>
</feature>
<name>A0A6J8CJL8_MYTCO</name>
<dbReference type="GO" id="GO:0031509">
    <property type="term" value="P:subtelomeric heterochromatin formation"/>
    <property type="evidence" value="ECO:0007669"/>
    <property type="project" value="InterPro"/>
</dbReference>
<evidence type="ECO:0000256" key="5">
    <source>
        <dbReference type="ARBA" id="ARBA00022679"/>
    </source>
</evidence>
<evidence type="ECO:0000256" key="11">
    <source>
        <dbReference type="PIRSR" id="PIRSR038084-2"/>
    </source>
</evidence>
<dbReference type="GO" id="GO:0042393">
    <property type="term" value="F:histone binding"/>
    <property type="evidence" value="ECO:0007669"/>
    <property type="project" value="InterPro"/>
</dbReference>
<dbReference type="EC" id="2.3.1.48" evidence="3 9"/>
<dbReference type="Gene3D" id="1.10.10.390">
    <property type="match status" value="1"/>
</dbReference>
<dbReference type="SUPFAM" id="SSF55729">
    <property type="entry name" value="Acyl-CoA N-acyltransferases (Nat)"/>
    <property type="match status" value="1"/>
</dbReference>
<reference evidence="15 16" key="1">
    <citation type="submission" date="2020-06" db="EMBL/GenBank/DDBJ databases">
        <authorList>
            <person name="Li R."/>
            <person name="Bekaert M."/>
        </authorList>
    </citation>
    <scope>NUCLEOTIDE SEQUENCE [LARGE SCALE GENOMIC DNA]</scope>
    <source>
        <strain evidence="16">wild</strain>
    </source>
</reference>
<feature type="region of interest" description="Interaction with histone H4 N-terminus" evidence="11">
    <location>
        <begin position="216"/>
        <end position="218"/>
    </location>
</feature>
<evidence type="ECO:0000256" key="9">
    <source>
        <dbReference type="PIRNR" id="PIRNR038084"/>
    </source>
</evidence>
<dbReference type="Proteomes" id="UP000507470">
    <property type="component" value="Unassembled WGS sequence"/>
</dbReference>
<evidence type="ECO:0000256" key="6">
    <source>
        <dbReference type="ARBA" id="ARBA00023242"/>
    </source>
</evidence>
<dbReference type="PANTHER" id="PTHR12046">
    <property type="entry name" value="HISTONE ACETYLTRANSFERASE TYPE B CATALYTIC SUBUNIT"/>
    <property type="match status" value="1"/>
</dbReference>
<comment type="catalytic activity">
    <reaction evidence="8 9">
        <text>L-lysyl-[protein] + acetyl-CoA = N(6)-acetyl-L-lysyl-[protein] + CoA + H(+)</text>
        <dbReference type="Rhea" id="RHEA:45948"/>
        <dbReference type="Rhea" id="RHEA-COMP:9752"/>
        <dbReference type="Rhea" id="RHEA-COMP:10731"/>
        <dbReference type="ChEBI" id="CHEBI:15378"/>
        <dbReference type="ChEBI" id="CHEBI:29969"/>
        <dbReference type="ChEBI" id="CHEBI:57287"/>
        <dbReference type="ChEBI" id="CHEBI:57288"/>
        <dbReference type="ChEBI" id="CHEBI:61930"/>
        <dbReference type="EC" id="2.3.1.48"/>
    </reaction>
</comment>